<evidence type="ECO:0000259" key="10">
    <source>
        <dbReference type="Pfam" id="PF00675"/>
    </source>
</evidence>
<protein>
    <submittedName>
        <fullName evidence="12">Peptidase M16 inactive domain protein</fullName>
        <ecNumber evidence="12">3.4.24.-</ecNumber>
    </submittedName>
</protein>
<keyword evidence="4" id="KW-0479">Metal-binding</keyword>
<comment type="similarity">
    <text evidence="2 8">Belongs to the peptidase M16 family.</text>
</comment>
<comment type="cofactor">
    <cofactor evidence="1">
        <name>Zn(2+)</name>
        <dbReference type="ChEBI" id="CHEBI:29105"/>
    </cofactor>
</comment>
<feature type="domain" description="Peptidase M16 C-terminal" evidence="11">
    <location>
        <begin position="255"/>
        <end position="424"/>
    </location>
</feature>
<evidence type="ECO:0000256" key="8">
    <source>
        <dbReference type="RuleBase" id="RU004447"/>
    </source>
</evidence>
<dbReference type="Gene3D" id="3.30.830.10">
    <property type="entry name" value="Metalloenzyme, LuxS/M16 peptidase-like"/>
    <property type="match status" value="4"/>
</dbReference>
<dbReference type="EC" id="3.4.24.-" evidence="12"/>
<feature type="domain" description="Peptidase M16 C-terminal" evidence="11">
    <location>
        <begin position="718"/>
        <end position="875"/>
    </location>
</feature>
<keyword evidence="9" id="KW-0732">Signal</keyword>
<dbReference type="InterPro" id="IPR011765">
    <property type="entry name" value="Pept_M16_N"/>
</dbReference>
<organism evidence="12 13">
    <name type="scientific">Hoylesella oralis ATCC 33269</name>
    <dbReference type="NCBI Taxonomy" id="873533"/>
    <lineage>
        <taxon>Bacteria</taxon>
        <taxon>Pseudomonadati</taxon>
        <taxon>Bacteroidota</taxon>
        <taxon>Bacteroidia</taxon>
        <taxon>Bacteroidales</taxon>
        <taxon>Prevotellaceae</taxon>
        <taxon>Hoylesella</taxon>
    </lineage>
</organism>
<reference evidence="12" key="1">
    <citation type="submission" date="2011-01" db="EMBL/GenBank/DDBJ databases">
        <authorList>
            <person name="Muzny D."/>
            <person name="Qin X."/>
            <person name="Buhay C."/>
            <person name="Dugan-Rocha S."/>
            <person name="Ding Y."/>
            <person name="Chen G."/>
            <person name="Hawes A."/>
            <person name="Holder M."/>
            <person name="Jhangiani S."/>
            <person name="Johnson A."/>
            <person name="Khan Z."/>
            <person name="Li Z."/>
            <person name="Liu W."/>
            <person name="Liu X."/>
            <person name="Perez L."/>
            <person name="Shen H."/>
            <person name="Wang Q."/>
            <person name="Watt J."/>
            <person name="Xi L."/>
            <person name="Xin Y."/>
            <person name="Zhou J."/>
            <person name="Deng J."/>
            <person name="Jiang H."/>
            <person name="Liu Y."/>
            <person name="Qu J."/>
            <person name="Song X.-Z."/>
            <person name="Zhang L."/>
            <person name="Villasana D."/>
            <person name="Johnson A."/>
            <person name="Liu J."/>
            <person name="Liyanage D."/>
            <person name="Lorensuhewa L."/>
            <person name="Robinson T."/>
            <person name="Song A."/>
            <person name="Song B.-B."/>
            <person name="Dinh H."/>
            <person name="Thornton R."/>
            <person name="Coyle M."/>
            <person name="Francisco L."/>
            <person name="Jackson L."/>
            <person name="Javaid M."/>
            <person name="Korchina V."/>
            <person name="Kovar C."/>
            <person name="Mata R."/>
            <person name="Mathew T."/>
            <person name="Ngo R."/>
            <person name="Nguyen L."/>
            <person name="Nguyen N."/>
            <person name="Okwuonu G."/>
            <person name="Ongeri F."/>
            <person name="Pham C."/>
            <person name="Simmons D."/>
            <person name="Wilczek-Boney K."/>
            <person name="Hale W."/>
            <person name="Jakkamsetti A."/>
            <person name="Pham P."/>
            <person name="Ruth R."/>
            <person name="San Lucas F."/>
            <person name="Warren J."/>
            <person name="Zhang J."/>
            <person name="Zhao Z."/>
            <person name="Zhou C."/>
            <person name="Zhu D."/>
            <person name="Lee S."/>
            <person name="Bess C."/>
            <person name="Blankenburg K."/>
            <person name="Forbes L."/>
            <person name="Fu Q."/>
            <person name="Gubbala S."/>
            <person name="Hirani K."/>
            <person name="Jayaseelan J.C."/>
            <person name="Lara F."/>
            <person name="Munidasa M."/>
            <person name="Palculict T."/>
            <person name="Patil S."/>
            <person name="Pu L.-L."/>
            <person name="Saada N."/>
            <person name="Tang L."/>
            <person name="Weissenberger G."/>
            <person name="Zhu Y."/>
            <person name="Hemphill L."/>
            <person name="Shang Y."/>
            <person name="Youmans B."/>
            <person name="Ayvaz T."/>
            <person name="Ross M."/>
            <person name="Santibanez J."/>
            <person name="Aqrawi P."/>
            <person name="Gross S."/>
            <person name="Joshi V."/>
            <person name="Fowler G."/>
            <person name="Nazareth L."/>
            <person name="Reid J."/>
            <person name="Worley K."/>
            <person name="Petrosino J."/>
            <person name="Highlander S."/>
            <person name="Gibbs R."/>
        </authorList>
    </citation>
    <scope>NUCLEOTIDE SEQUENCE [LARGE SCALE GENOMIC DNA]</scope>
    <source>
        <strain evidence="12">ATCC 33269</strain>
    </source>
</reference>
<accession>E7RPZ5</accession>
<evidence type="ECO:0000256" key="6">
    <source>
        <dbReference type="ARBA" id="ARBA00022833"/>
    </source>
</evidence>
<dbReference type="PANTHER" id="PTHR43690:SF17">
    <property type="entry name" value="PROTEIN YHJJ"/>
    <property type="match status" value="1"/>
</dbReference>
<dbReference type="SUPFAM" id="SSF63411">
    <property type="entry name" value="LuxS/MPP-like metallohydrolase"/>
    <property type="match status" value="4"/>
</dbReference>
<evidence type="ECO:0000256" key="9">
    <source>
        <dbReference type="SAM" id="SignalP"/>
    </source>
</evidence>
<dbReference type="Proteomes" id="UP000005580">
    <property type="component" value="Unassembled WGS sequence"/>
</dbReference>
<evidence type="ECO:0000313" key="13">
    <source>
        <dbReference type="Proteomes" id="UP000005580"/>
    </source>
</evidence>
<evidence type="ECO:0000313" key="12">
    <source>
        <dbReference type="EMBL" id="EFZ37188.1"/>
    </source>
</evidence>
<evidence type="ECO:0000256" key="4">
    <source>
        <dbReference type="ARBA" id="ARBA00022723"/>
    </source>
</evidence>
<keyword evidence="13" id="KW-1185">Reference proteome</keyword>
<dbReference type="AlphaFoldDB" id="E7RPZ5"/>
<dbReference type="InterPro" id="IPR001431">
    <property type="entry name" value="Pept_M16_Zn_BS"/>
</dbReference>
<dbReference type="STRING" id="28134.SAMN05444288_1626"/>
<keyword evidence="6" id="KW-0862">Zinc</keyword>
<dbReference type="eggNOG" id="COG0612">
    <property type="taxonomic scope" value="Bacteria"/>
</dbReference>
<dbReference type="HOGENOM" id="CLU_306466_0_0_10"/>
<dbReference type="GO" id="GO:0004222">
    <property type="term" value="F:metalloendopeptidase activity"/>
    <property type="evidence" value="ECO:0007669"/>
    <property type="project" value="InterPro"/>
</dbReference>
<keyword evidence="3" id="KW-0645">Protease</keyword>
<name>E7RPZ5_9BACT</name>
<feature type="chain" id="PRO_5003224125" evidence="9">
    <location>
        <begin position="23"/>
        <end position="969"/>
    </location>
</feature>
<sequence>MIMKLKVLATCLLVSLFSGVQAKTYEYKTVKGDLMHTRIYTLDNGLKVYLSVNKEKPRIQTFIAVRTGSRNDPAETTGLAHYLEHLMFKGTTHFGTSDLAKETPYLDEITRRYEKYRLLTDSVQRRKAYHEIDSISQLAARYNIPNEYDKLMTSIGSEGTNAFTSTDVTCYVEDIPSNEVDNWAKIQAERFRNMVIRGFHTELEAVYEEYNIGLANDGEKEWVAMSKKLFPTHPYGTQTTIGTQEHLKNPSIVNIKNYFNRYYVPNNIAICMAGDFNPDEVVATIDKYFGDWKPSSTLSRPEYAPQPDLTAPVDTTVMGIEAENVMLGWKFKGAADMQADTLSVIADMLSNGKAGLFDLNLNQPMKVLWTGAFYDGMTDYGMFILEGQPKQGQSLDDVRQLMLAEIDNLKHGNFSDDLLPSVVNNFKLSYFQSLQNNRARTSKMMNAFINNEKWEDVVTRLDRMSKITKQQIVAFANKYLNNNYVCVYKRQGEDKTIKKIDKPQITAIPTNRDKSSQYLRDIKNSHVTPIQPQFLDYKRDLSFIKAKNNLPVIYKKNTDDGLFTLAYYFDFGSQADNRYNFAAEYINYLGTKNMTVEKLKQEFYKIACNYNISVNGDNLYIVLSGLNENMPKAVTLMEDLLKNAKVDRKAWDSYVDIVAKAREDNKKNQNANFSALRNYGMYGQYNSNLNTLSIEQLKKTDPQTMVDLMKGLTNYQHTVLYYGPSTEQQLLQMLAKQHKTANKLAAVPVNKPYMEQTTPRNEVLLAPYDAKNIYMTMYHNENKPWNAEEVPVATLFNEYFGGGMNTVVFQELRESRGLAYSASAYYQCTPRKHHPEYATTFIISQNDKMIDCIKVFNEILDTIPQSESAFQLAKQGLTKQLASGRTTRFGVINSYLRAKRMGIDYDINERIYNVLPKITLKDIIEFEKKTMADKPYRYIILGDEKNLDVKGLEKIAPIKRVSTEQIFGY</sequence>
<gene>
    <name evidence="12" type="ORF">HMPREF0663_11246</name>
</gene>
<evidence type="ECO:0000259" key="11">
    <source>
        <dbReference type="Pfam" id="PF05193"/>
    </source>
</evidence>
<keyword evidence="5 12" id="KW-0378">Hydrolase</keyword>
<evidence type="ECO:0000256" key="2">
    <source>
        <dbReference type="ARBA" id="ARBA00007261"/>
    </source>
</evidence>
<dbReference type="InterPro" id="IPR050626">
    <property type="entry name" value="Peptidase_M16"/>
</dbReference>
<dbReference type="PANTHER" id="PTHR43690">
    <property type="entry name" value="NARDILYSIN"/>
    <property type="match status" value="1"/>
</dbReference>
<feature type="signal peptide" evidence="9">
    <location>
        <begin position="1"/>
        <end position="22"/>
    </location>
</feature>
<dbReference type="Pfam" id="PF05193">
    <property type="entry name" value="Peptidase_M16_C"/>
    <property type="match status" value="2"/>
</dbReference>
<comment type="caution">
    <text evidence="12">The sequence shown here is derived from an EMBL/GenBank/DDBJ whole genome shotgun (WGS) entry which is preliminary data.</text>
</comment>
<dbReference type="GO" id="GO:0046872">
    <property type="term" value="F:metal ion binding"/>
    <property type="evidence" value="ECO:0007669"/>
    <property type="project" value="UniProtKB-KW"/>
</dbReference>
<dbReference type="InterPro" id="IPR007863">
    <property type="entry name" value="Peptidase_M16_C"/>
</dbReference>
<keyword evidence="7" id="KW-0482">Metalloprotease</keyword>
<proteinExistence type="inferred from homology"/>
<evidence type="ECO:0000256" key="1">
    <source>
        <dbReference type="ARBA" id="ARBA00001947"/>
    </source>
</evidence>
<dbReference type="Pfam" id="PF00675">
    <property type="entry name" value="Peptidase_M16"/>
    <property type="match status" value="2"/>
</dbReference>
<dbReference type="GO" id="GO:0006508">
    <property type="term" value="P:proteolysis"/>
    <property type="evidence" value="ECO:0007669"/>
    <property type="project" value="UniProtKB-KW"/>
</dbReference>
<feature type="domain" description="Peptidase M16 N-terminal" evidence="10">
    <location>
        <begin position="52"/>
        <end position="100"/>
    </location>
</feature>
<evidence type="ECO:0000256" key="5">
    <source>
        <dbReference type="ARBA" id="ARBA00022801"/>
    </source>
</evidence>
<evidence type="ECO:0000256" key="3">
    <source>
        <dbReference type="ARBA" id="ARBA00022670"/>
    </source>
</evidence>
<evidence type="ECO:0000256" key="7">
    <source>
        <dbReference type="ARBA" id="ARBA00023049"/>
    </source>
</evidence>
<feature type="domain" description="Peptidase M16 N-terminal" evidence="10">
    <location>
        <begin position="553"/>
        <end position="676"/>
    </location>
</feature>
<dbReference type="EMBL" id="AEPE02000004">
    <property type="protein sequence ID" value="EFZ37188.1"/>
    <property type="molecule type" value="Genomic_DNA"/>
</dbReference>
<dbReference type="PROSITE" id="PS00143">
    <property type="entry name" value="INSULINASE"/>
    <property type="match status" value="1"/>
</dbReference>
<dbReference type="InterPro" id="IPR011249">
    <property type="entry name" value="Metalloenz_LuxS/M16"/>
</dbReference>